<dbReference type="RefSeq" id="WP_079470132.1">
    <property type="nucleotide sequence ID" value="NZ_FUZZ01000002.1"/>
</dbReference>
<proteinExistence type="predicted"/>
<name>A0A1T5NVB9_9BACT</name>
<accession>A0A1T5NVB9</accession>
<dbReference type="STRING" id="393003.SAMN05660461_2813"/>
<organism evidence="1 2">
    <name type="scientific">Chitinophaga ginsengisegetis</name>
    <dbReference type="NCBI Taxonomy" id="393003"/>
    <lineage>
        <taxon>Bacteria</taxon>
        <taxon>Pseudomonadati</taxon>
        <taxon>Bacteroidota</taxon>
        <taxon>Chitinophagia</taxon>
        <taxon>Chitinophagales</taxon>
        <taxon>Chitinophagaceae</taxon>
        <taxon>Chitinophaga</taxon>
    </lineage>
</organism>
<dbReference type="EMBL" id="FUZZ01000002">
    <property type="protein sequence ID" value="SKD04317.1"/>
    <property type="molecule type" value="Genomic_DNA"/>
</dbReference>
<protein>
    <submittedName>
        <fullName evidence="1">Uncharacterized protein</fullName>
    </submittedName>
</protein>
<gene>
    <name evidence="1" type="ORF">SAMN05660461_2813</name>
</gene>
<evidence type="ECO:0000313" key="1">
    <source>
        <dbReference type="EMBL" id="SKD04317.1"/>
    </source>
</evidence>
<evidence type="ECO:0000313" key="2">
    <source>
        <dbReference type="Proteomes" id="UP000190166"/>
    </source>
</evidence>
<dbReference type="Proteomes" id="UP000190166">
    <property type="component" value="Unassembled WGS sequence"/>
</dbReference>
<reference evidence="1 2" key="1">
    <citation type="submission" date="2017-02" db="EMBL/GenBank/DDBJ databases">
        <authorList>
            <person name="Peterson S.W."/>
        </authorList>
    </citation>
    <scope>NUCLEOTIDE SEQUENCE [LARGE SCALE GENOMIC DNA]</scope>
    <source>
        <strain evidence="1 2">DSM 18108</strain>
    </source>
</reference>
<keyword evidence="2" id="KW-1185">Reference proteome</keyword>
<dbReference type="AlphaFoldDB" id="A0A1T5NVB9"/>
<sequence length="94" mass="10876">MKKTRIALGLILIAGILAFLLSWPNKLSRYPEIPTTIPNNIYDKEFPTKPTRFKTYPPNIDKKVSSLYAESKKITSTLMTFHLTRYTDQLEKIT</sequence>